<protein>
    <recommendedName>
        <fullName evidence="17">Gnk2-homologous domain-containing protein</fullName>
    </recommendedName>
</protein>
<feature type="signal peptide" evidence="16">
    <location>
        <begin position="1"/>
        <end position="29"/>
    </location>
</feature>
<keyword evidence="10 15" id="KW-0472">Membrane</keyword>
<keyword evidence="5 15" id="KW-0812">Transmembrane</keyword>
<keyword evidence="19" id="KW-1185">Reference proteome</keyword>
<evidence type="ECO:0000256" key="2">
    <source>
        <dbReference type="ARBA" id="ARBA00022448"/>
    </source>
</evidence>
<keyword evidence="4" id="KW-0945">Host-virus interaction</keyword>
<dbReference type="GO" id="GO:0010497">
    <property type="term" value="P:plasmodesmata-mediated intercellular transport"/>
    <property type="evidence" value="ECO:0007669"/>
    <property type="project" value="UniProtKB-ARBA"/>
</dbReference>
<comment type="caution">
    <text evidence="18">The sequence shown here is derived from an EMBL/GenBank/DDBJ whole genome shotgun (WGS) entry which is preliminary data.</text>
</comment>
<evidence type="ECO:0000256" key="10">
    <source>
        <dbReference type="ARBA" id="ARBA00023136"/>
    </source>
</evidence>
<dbReference type="InterPro" id="IPR051378">
    <property type="entry name" value="Cell2Cell_Antifungal"/>
</dbReference>
<evidence type="ECO:0000313" key="18">
    <source>
        <dbReference type="EMBL" id="KAF7150207.1"/>
    </source>
</evidence>
<keyword evidence="8" id="KW-0965">Cell junction</keyword>
<dbReference type="GO" id="GO:0046739">
    <property type="term" value="P:transport of virus in multicellular host"/>
    <property type="evidence" value="ECO:0007669"/>
    <property type="project" value="TreeGrafter"/>
</dbReference>
<organism evidence="18 19">
    <name type="scientific">Rhododendron simsii</name>
    <name type="common">Sims's rhododendron</name>
    <dbReference type="NCBI Taxonomy" id="118357"/>
    <lineage>
        <taxon>Eukaryota</taxon>
        <taxon>Viridiplantae</taxon>
        <taxon>Streptophyta</taxon>
        <taxon>Embryophyta</taxon>
        <taxon>Tracheophyta</taxon>
        <taxon>Spermatophyta</taxon>
        <taxon>Magnoliopsida</taxon>
        <taxon>eudicotyledons</taxon>
        <taxon>Gunneridae</taxon>
        <taxon>Pentapetalae</taxon>
        <taxon>asterids</taxon>
        <taxon>Ericales</taxon>
        <taxon>Ericaceae</taxon>
        <taxon>Ericoideae</taxon>
        <taxon>Rhodoreae</taxon>
        <taxon>Rhododendron</taxon>
    </lineage>
</organism>
<feature type="region of interest" description="Disordered" evidence="14">
    <location>
        <begin position="246"/>
        <end position="315"/>
    </location>
</feature>
<feature type="transmembrane region" description="Helical" evidence="15">
    <location>
        <begin position="321"/>
        <end position="339"/>
    </location>
</feature>
<gene>
    <name evidence="18" type="ORF">RHSIM_Rhsim02G0043600</name>
</gene>
<dbReference type="GO" id="GO:0005886">
    <property type="term" value="C:plasma membrane"/>
    <property type="evidence" value="ECO:0007669"/>
    <property type="project" value="UniProtKB-SubCell"/>
</dbReference>
<feature type="domain" description="Gnk2-homologous" evidence="17">
    <location>
        <begin position="142"/>
        <end position="242"/>
    </location>
</feature>
<dbReference type="Proteomes" id="UP000626092">
    <property type="component" value="Unassembled WGS sequence"/>
</dbReference>
<dbReference type="OrthoDB" id="1926347at2759"/>
<keyword evidence="7" id="KW-0677">Repeat</keyword>
<dbReference type="InterPro" id="IPR038408">
    <property type="entry name" value="GNK2_sf"/>
</dbReference>
<dbReference type="GO" id="GO:0009506">
    <property type="term" value="C:plasmodesma"/>
    <property type="evidence" value="ECO:0007669"/>
    <property type="project" value="UniProtKB-SubCell"/>
</dbReference>
<keyword evidence="6 16" id="KW-0732">Signal</keyword>
<feature type="chain" id="PRO_5032861508" description="Gnk2-homologous domain-containing protein" evidence="16">
    <location>
        <begin position="30"/>
        <end position="391"/>
    </location>
</feature>
<evidence type="ECO:0000256" key="6">
    <source>
        <dbReference type="ARBA" id="ARBA00022729"/>
    </source>
</evidence>
<dbReference type="PANTHER" id="PTHR32080:SF24">
    <property type="entry name" value="PLASMODESMATA-LOCATED PROTEIN 2"/>
    <property type="match status" value="1"/>
</dbReference>
<feature type="domain" description="Gnk2-homologous" evidence="17">
    <location>
        <begin position="34"/>
        <end position="137"/>
    </location>
</feature>
<evidence type="ECO:0000256" key="14">
    <source>
        <dbReference type="SAM" id="MobiDB-lite"/>
    </source>
</evidence>
<evidence type="ECO:0000256" key="1">
    <source>
        <dbReference type="ARBA" id="ARBA00004251"/>
    </source>
</evidence>
<dbReference type="InterPro" id="IPR002902">
    <property type="entry name" value="GNK2"/>
</dbReference>
<evidence type="ECO:0000256" key="12">
    <source>
        <dbReference type="ARBA" id="ARBA00024184"/>
    </source>
</evidence>
<evidence type="ECO:0000256" key="15">
    <source>
        <dbReference type="SAM" id="Phobius"/>
    </source>
</evidence>
<evidence type="ECO:0000256" key="13">
    <source>
        <dbReference type="ARBA" id="ARBA00038393"/>
    </source>
</evidence>
<keyword evidence="11" id="KW-1015">Disulfide bond</keyword>
<dbReference type="Pfam" id="PF01657">
    <property type="entry name" value="Stress-antifung"/>
    <property type="match status" value="2"/>
</dbReference>
<dbReference type="FunFam" id="3.30.430.20:FF:000008">
    <property type="entry name" value="cysteine-rich repeat secretory protein 3"/>
    <property type="match status" value="1"/>
</dbReference>
<evidence type="ECO:0000256" key="3">
    <source>
        <dbReference type="ARBA" id="ARBA00022475"/>
    </source>
</evidence>
<accession>A0A834LTV0</accession>
<evidence type="ECO:0000313" key="19">
    <source>
        <dbReference type="Proteomes" id="UP000626092"/>
    </source>
</evidence>
<evidence type="ECO:0000256" key="5">
    <source>
        <dbReference type="ARBA" id="ARBA00022692"/>
    </source>
</evidence>
<evidence type="ECO:0000256" key="16">
    <source>
        <dbReference type="SAM" id="SignalP"/>
    </source>
</evidence>
<dbReference type="PANTHER" id="PTHR32080">
    <property type="entry name" value="ANTIFUNGAL PROTEIN GINKBILOBIN-2-LIKE"/>
    <property type="match status" value="1"/>
</dbReference>
<sequence length="391" mass="40382">MGIPTRPFTLLSLLFLFSSNLELIQPSESATDYTTLVYKGCATKALSDPTGVYAQALSALFGSLISQSSKAKFFQTTTGTGQTTISGLFQCRGDLSNVDCYNCVSNLPILIDKLCGTPIAARMQLLGCYMLYEISGFTQVSGLDMLYKVCSGKNSPGSGFEEKRDTALSQLENGMGSASNGFYATSYGNVYALGQCEGDLGSSDCGDCVTSAVQRSQVECGSANSGQVYLSKCFVTYSYYPNGVPSSSSSSGSGSSSSGSGSSSSGSGSSSSGSGSSSSSSSGSGSSSSSSSGSDSSSPSSASESSSGYSSSPSGKNTQETAAIIIGGAVGVGFLVIFLMMVKNAMKKGKNDGEFMSKLWWILQVSFVMFVDVHTILILFLLELVSLCADY</sequence>
<evidence type="ECO:0000256" key="9">
    <source>
        <dbReference type="ARBA" id="ARBA00022989"/>
    </source>
</evidence>
<proteinExistence type="inferred from homology"/>
<evidence type="ECO:0000256" key="4">
    <source>
        <dbReference type="ARBA" id="ARBA00022581"/>
    </source>
</evidence>
<dbReference type="CDD" id="cd23509">
    <property type="entry name" value="Gnk2-like"/>
    <property type="match status" value="2"/>
</dbReference>
<dbReference type="Gene3D" id="3.30.430.20">
    <property type="entry name" value="Gnk2 domain, C-X8-C-X2-C motif"/>
    <property type="match status" value="2"/>
</dbReference>
<keyword evidence="3" id="KW-1003">Cell membrane</keyword>
<dbReference type="AlphaFoldDB" id="A0A834LTV0"/>
<dbReference type="EMBL" id="WJXA01000002">
    <property type="protein sequence ID" value="KAF7150207.1"/>
    <property type="molecule type" value="Genomic_DNA"/>
</dbReference>
<dbReference type="PROSITE" id="PS51473">
    <property type="entry name" value="GNK2"/>
    <property type="match status" value="2"/>
</dbReference>
<evidence type="ECO:0000256" key="7">
    <source>
        <dbReference type="ARBA" id="ARBA00022737"/>
    </source>
</evidence>
<evidence type="ECO:0000256" key="8">
    <source>
        <dbReference type="ARBA" id="ARBA00022949"/>
    </source>
</evidence>
<comment type="similarity">
    <text evidence="13">Belongs to the cysteine-rich repeat secretory protein family. Plasmodesmata-located proteins (PDLD) subfamily.</text>
</comment>
<evidence type="ECO:0000259" key="17">
    <source>
        <dbReference type="PROSITE" id="PS51473"/>
    </source>
</evidence>
<keyword evidence="2" id="KW-0813">Transport</keyword>
<dbReference type="FunFam" id="3.30.430.20:FF:000001">
    <property type="entry name" value="cysteine-rich repeat secretory protein 3"/>
    <property type="match status" value="1"/>
</dbReference>
<evidence type="ECO:0000256" key="11">
    <source>
        <dbReference type="ARBA" id="ARBA00023157"/>
    </source>
</evidence>
<reference evidence="18" key="1">
    <citation type="submission" date="2019-11" db="EMBL/GenBank/DDBJ databases">
        <authorList>
            <person name="Liu Y."/>
            <person name="Hou J."/>
            <person name="Li T.-Q."/>
            <person name="Guan C.-H."/>
            <person name="Wu X."/>
            <person name="Wu H.-Z."/>
            <person name="Ling F."/>
            <person name="Zhang R."/>
            <person name="Shi X.-G."/>
            <person name="Ren J.-P."/>
            <person name="Chen E.-F."/>
            <person name="Sun J.-M."/>
        </authorList>
    </citation>
    <scope>NUCLEOTIDE SEQUENCE</scope>
    <source>
        <strain evidence="18">Adult_tree_wgs_1</strain>
        <tissue evidence="18">Leaves</tissue>
    </source>
</reference>
<comment type="subcellular location">
    <subcellularLocation>
        <location evidence="12">Cell junction</location>
        <location evidence="12">Plasmodesma</location>
    </subcellularLocation>
    <subcellularLocation>
        <location evidence="1">Cell membrane</location>
        <topology evidence="1">Single-pass type I membrane protein</topology>
    </subcellularLocation>
</comment>
<keyword evidence="9 15" id="KW-1133">Transmembrane helix</keyword>
<name>A0A834LTV0_RHOSS</name>
<feature type="transmembrane region" description="Helical" evidence="15">
    <location>
        <begin position="359"/>
        <end position="382"/>
    </location>
</feature>